<keyword evidence="4" id="KW-1185">Reference proteome</keyword>
<dbReference type="Proteomes" id="UP001189429">
    <property type="component" value="Unassembled WGS sequence"/>
</dbReference>
<evidence type="ECO:0000313" key="3">
    <source>
        <dbReference type="EMBL" id="CAK0788239.1"/>
    </source>
</evidence>
<dbReference type="EMBL" id="CAUYUJ010000014">
    <property type="protein sequence ID" value="CAK0788239.1"/>
    <property type="molecule type" value="Genomic_DNA"/>
</dbReference>
<evidence type="ECO:0000256" key="1">
    <source>
        <dbReference type="SAM" id="MobiDB-lite"/>
    </source>
</evidence>
<feature type="compositionally biased region" description="Low complexity" evidence="1">
    <location>
        <begin position="79"/>
        <end position="100"/>
    </location>
</feature>
<feature type="region of interest" description="Disordered" evidence="1">
    <location>
        <begin position="1"/>
        <end position="32"/>
    </location>
</feature>
<sequence length="663" mass="72139">MTAKMAERNTRRKLTTGIPPPSRPQGAVTSAAAQTTPCAPWVACRSSRRRRMPPCPPATCCFISTLRIPFPRPSRACRETTTQTSSTSPRTTSTPASERPAACCESSGASHRLPPPDDDDAHAFATAAGLARHHSGFRPAREFMDEASLGAVQEQLGEVCRTHGQRVQRRLTAPRLDSGTVDTCRRKHGYNSLRFEPCLVLVGCKRVDPEEDLLPFHGPWFSQLPYDIVAWQQPAPMCCADAYNIDMRDEHLREVFFRKIGFQDPTRVNLGSVGDAGAKQMMGQSLQQGAKAMKHLLAYEIKDEPTVEWLAGFILRLVHASHGLNKFMLELMDTVDAEGDEDVEMSADGNSFVQAHELGDLVAPSGRRAFEVARWSAERGAFLQVAAGNGTLASIGSAAWKVAKQIPGAIYNYGMKPVWKYVMNPLAKWGLSISKWVLEHPRAALFISKIALQVRDRMCEKTSAFVYGQPETHAVGAFSKVSEKVDDFREYMSSTFSPAVLLTGLQKALESSGFMGRLRSLGSAAFGPIMAWAGLATGGAAAALIGGLASMMADAAIDASKMALEFMVYQEIAKEVPSNLYDMLMSKCLFQRANHTRVTLGATADEVQVAARQAVAQVSEQVAEQGAHLLGSMKRFSSFFAGSDSGSSFFEVSSGNGTRRPEI</sequence>
<feature type="transmembrane region" description="Helical" evidence="2">
    <location>
        <begin position="529"/>
        <end position="553"/>
    </location>
</feature>
<evidence type="ECO:0000256" key="2">
    <source>
        <dbReference type="SAM" id="Phobius"/>
    </source>
</evidence>
<keyword evidence="2" id="KW-0472">Membrane</keyword>
<gene>
    <name evidence="3" type="ORF">PCOR1329_LOCUS177</name>
</gene>
<accession>A0ABN9P8P2</accession>
<name>A0ABN9P8P2_9DINO</name>
<protein>
    <submittedName>
        <fullName evidence="3">Uncharacterized protein</fullName>
    </submittedName>
</protein>
<evidence type="ECO:0000313" key="4">
    <source>
        <dbReference type="Proteomes" id="UP001189429"/>
    </source>
</evidence>
<comment type="caution">
    <text evidence="3">The sequence shown here is derived from an EMBL/GenBank/DDBJ whole genome shotgun (WGS) entry which is preliminary data.</text>
</comment>
<feature type="region of interest" description="Disordered" evidence="1">
    <location>
        <begin position="73"/>
        <end position="122"/>
    </location>
</feature>
<proteinExistence type="predicted"/>
<keyword evidence="2" id="KW-0812">Transmembrane</keyword>
<organism evidence="3 4">
    <name type="scientific">Prorocentrum cordatum</name>
    <dbReference type="NCBI Taxonomy" id="2364126"/>
    <lineage>
        <taxon>Eukaryota</taxon>
        <taxon>Sar</taxon>
        <taxon>Alveolata</taxon>
        <taxon>Dinophyceae</taxon>
        <taxon>Prorocentrales</taxon>
        <taxon>Prorocentraceae</taxon>
        <taxon>Prorocentrum</taxon>
    </lineage>
</organism>
<keyword evidence="2" id="KW-1133">Transmembrane helix</keyword>
<reference evidence="3" key="1">
    <citation type="submission" date="2023-10" db="EMBL/GenBank/DDBJ databases">
        <authorList>
            <person name="Chen Y."/>
            <person name="Shah S."/>
            <person name="Dougan E. K."/>
            <person name="Thang M."/>
            <person name="Chan C."/>
        </authorList>
    </citation>
    <scope>NUCLEOTIDE SEQUENCE [LARGE SCALE GENOMIC DNA]</scope>
</reference>